<evidence type="ECO:0000259" key="3">
    <source>
        <dbReference type="Pfam" id="PF25954"/>
    </source>
</evidence>
<name>A0ABS9KRQ7_9BACT</name>
<dbReference type="Gene3D" id="2.40.30.170">
    <property type="match status" value="1"/>
</dbReference>
<evidence type="ECO:0000256" key="2">
    <source>
        <dbReference type="SAM" id="Coils"/>
    </source>
</evidence>
<dbReference type="EMBL" id="JAKLTR010000006">
    <property type="protein sequence ID" value="MCG2614969.1"/>
    <property type="molecule type" value="Genomic_DNA"/>
</dbReference>
<feature type="domain" description="CzcB-like barrel-sandwich hybrid" evidence="4">
    <location>
        <begin position="69"/>
        <end position="186"/>
    </location>
</feature>
<evidence type="ECO:0000256" key="1">
    <source>
        <dbReference type="ARBA" id="ARBA00009477"/>
    </source>
</evidence>
<comment type="similarity">
    <text evidence="1">Belongs to the membrane fusion protein (MFP) (TC 8.A.1) family.</text>
</comment>
<evidence type="ECO:0000313" key="5">
    <source>
        <dbReference type="EMBL" id="MCG2614969.1"/>
    </source>
</evidence>
<dbReference type="SUPFAM" id="SSF111369">
    <property type="entry name" value="HlyD-like secretion proteins"/>
    <property type="match status" value="1"/>
</dbReference>
<dbReference type="Pfam" id="PF25954">
    <property type="entry name" value="Beta-barrel_RND_2"/>
    <property type="match status" value="1"/>
</dbReference>
<dbReference type="PANTHER" id="PTHR30469">
    <property type="entry name" value="MULTIDRUG RESISTANCE PROTEIN MDTA"/>
    <property type="match status" value="1"/>
</dbReference>
<dbReference type="InterPro" id="IPR006143">
    <property type="entry name" value="RND_pump_MFP"/>
</dbReference>
<sequence>MKKIFLLILIAFSLGIVSCKQDPKKETTNNEEIIPVEVVSLQQDSIHQSIYAAGQFTTDDETALGFKNGGVINRIYVKEGDAISKGQLLATLNLTEVNAMAEQASLALQKAQRDYERASNLYKDSVATLEQMQNAKTALDVARQQHSSAGFNQTYSEIRAPKSGYVLRKLANEGQIVGPGTPVVQVNGAGQSSWILKAGVSDYQWSAIKTGDKASITTDALPGQTLEAYVSKKPEGVDPMSGTFQVQLQLKNAPAGKIASGLFGKATIFPSQSLQAWSIPYDALLDGDAGTGYVFITNDNTTAQKIKIQVDKIENGKVIVSGGLESAKALIISGSAYLNEGSKIKIKK</sequence>
<organism evidence="5 6">
    <name type="scientific">Terrimonas ginsenosidimutans</name>
    <dbReference type="NCBI Taxonomy" id="2908004"/>
    <lineage>
        <taxon>Bacteria</taxon>
        <taxon>Pseudomonadati</taxon>
        <taxon>Bacteroidota</taxon>
        <taxon>Chitinophagia</taxon>
        <taxon>Chitinophagales</taxon>
        <taxon>Chitinophagaceae</taxon>
        <taxon>Terrimonas</taxon>
    </lineage>
</organism>
<dbReference type="PROSITE" id="PS51257">
    <property type="entry name" value="PROKAR_LIPOPROTEIN"/>
    <property type="match status" value="1"/>
</dbReference>
<feature type="coiled-coil region" evidence="2">
    <location>
        <begin position="94"/>
        <end position="121"/>
    </location>
</feature>
<dbReference type="Proteomes" id="UP001165367">
    <property type="component" value="Unassembled WGS sequence"/>
</dbReference>
<dbReference type="RefSeq" id="WP_237871878.1">
    <property type="nucleotide sequence ID" value="NZ_JAKLTR010000006.1"/>
</dbReference>
<dbReference type="Pfam" id="PF25973">
    <property type="entry name" value="BSH_CzcB"/>
    <property type="match status" value="1"/>
</dbReference>
<dbReference type="PANTHER" id="PTHR30469:SF15">
    <property type="entry name" value="HLYD FAMILY OF SECRETION PROTEINS"/>
    <property type="match status" value="1"/>
</dbReference>
<evidence type="ECO:0000313" key="6">
    <source>
        <dbReference type="Proteomes" id="UP001165367"/>
    </source>
</evidence>
<comment type="caution">
    <text evidence="5">The sequence shown here is derived from an EMBL/GenBank/DDBJ whole genome shotgun (WGS) entry which is preliminary data.</text>
</comment>
<proteinExistence type="inferred from homology"/>
<keyword evidence="6" id="KW-1185">Reference proteome</keyword>
<reference evidence="5" key="1">
    <citation type="submission" date="2022-01" db="EMBL/GenBank/DDBJ databases">
        <authorList>
            <person name="Jo J.-H."/>
            <person name="Im W.-T."/>
        </authorList>
    </citation>
    <scope>NUCLEOTIDE SEQUENCE</scope>
    <source>
        <strain evidence="5">NA20</strain>
    </source>
</reference>
<protein>
    <submittedName>
        <fullName evidence="5">Efflux RND transporter periplasmic adaptor subunit</fullName>
    </submittedName>
</protein>
<dbReference type="InterPro" id="IPR058647">
    <property type="entry name" value="BSH_CzcB-like"/>
</dbReference>
<evidence type="ECO:0000259" key="4">
    <source>
        <dbReference type="Pfam" id="PF25973"/>
    </source>
</evidence>
<dbReference type="NCBIfam" id="TIGR01730">
    <property type="entry name" value="RND_mfp"/>
    <property type="match status" value="1"/>
</dbReference>
<keyword evidence="2" id="KW-0175">Coiled coil</keyword>
<dbReference type="Gene3D" id="2.40.50.100">
    <property type="match status" value="2"/>
</dbReference>
<dbReference type="Gene3D" id="2.40.420.20">
    <property type="match status" value="1"/>
</dbReference>
<accession>A0ABS9KRQ7</accession>
<gene>
    <name evidence="5" type="ORF">LZZ85_11780</name>
</gene>
<dbReference type="InterPro" id="IPR058792">
    <property type="entry name" value="Beta-barrel_RND_2"/>
</dbReference>
<feature type="domain" description="CusB-like beta-barrel" evidence="3">
    <location>
        <begin position="196"/>
        <end position="267"/>
    </location>
</feature>